<dbReference type="SUPFAM" id="SSF103481">
    <property type="entry name" value="Multidrug resistance efflux transporter EmrE"/>
    <property type="match status" value="1"/>
</dbReference>
<gene>
    <name evidence="8" type="ORF">TIFTF001_002831</name>
</gene>
<comment type="caution">
    <text evidence="8">The sequence shown here is derived from an EMBL/GenBank/DDBJ whole genome shotgun (WGS) entry which is preliminary data.</text>
</comment>
<dbReference type="Pfam" id="PF16913">
    <property type="entry name" value="PUNUT"/>
    <property type="match status" value="1"/>
</dbReference>
<dbReference type="GO" id="GO:0005345">
    <property type="term" value="F:purine nucleobase transmembrane transporter activity"/>
    <property type="evidence" value="ECO:0007669"/>
    <property type="project" value="UniProtKB-ARBA"/>
</dbReference>
<keyword evidence="3" id="KW-0813">Transport</keyword>
<dbReference type="GO" id="GO:0015211">
    <property type="term" value="F:purine nucleoside transmembrane transporter activity"/>
    <property type="evidence" value="ECO:0007669"/>
    <property type="project" value="InterPro"/>
</dbReference>
<dbReference type="GO" id="GO:0016020">
    <property type="term" value="C:membrane"/>
    <property type="evidence" value="ECO:0007669"/>
    <property type="project" value="UniProtKB-SubCell"/>
</dbReference>
<dbReference type="EMBL" id="BTGU01000003">
    <property type="protein sequence ID" value="GMN30520.1"/>
    <property type="molecule type" value="Genomic_DNA"/>
</dbReference>
<keyword evidence="5 7" id="KW-1133">Transmembrane helix</keyword>
<dbReference type="AlphaFoldDB" id="A0AA88CT15"/>
<keyword evidence="6 7" id="KW-0472">Membrane</keyword>
<reference evidence="8" key="1">
    <citation type="submission" date="2023-07" db="EMBL/GenBank/DDBJ databases">
        <title>draft genome sequence of fig (Ficus carica).</title>
        <authorList>
            <person name="Takahashi T."/>
            <person name="Nishimura K."/>
        </authorList>
    </citation>
    <scope>NUCLEOTIDE SEQUENCE</scope>
</reference>
<feature type="transmembrane region" description="Helical" evidence="7">
    <location>
        <begin position="45"/>
        <end position="63"/>
    </location>
</feature>
<proteinExistence type="inferred from homology"/>
<evidence type="ECO:0000256" key="3">
    <source>
        <dbReference type="ARBA" id="ARBA00022448"/>
    </source>
</evidence>
<evidence type="ECO:0000256" key="6">
    <source>
        <dbReference type="ARBA" id="ARBA00023136"/>
    </source>
</evidence>
<accession>A0AA88CT15</accession>
<organism evidence="8 9">
    <name type="scientific">Ficus carica</name>
    <name type="common">Common fig</name>
    <dbReference type="NCBI Taxonomy" id="3494"/>
    <lineage>
        <taxon>Eukaryota</taxon>
        <taxon>Viridiplantae</taxon>
        <taxon>Streptophyta</taxon>
        <taxon>Embryophyta</taxon>
        <taxon>Tracheophyta</taxon>
        <taxon>Spermatophyta</taxon>
        <taxon>Magnoliopsida</taxon>
        <taxon>eudicotyledons</taxon>
        <taxon>Gunneridae</taxon>
        <taxon>Pentapetalae</taxon>
        <taxon>rosids</taxon>
        <taxon>fabids</taxon>
        <taxon>Rosales</taxon>
        <taxon>Moraceae</taxon>
        <taxon>Ficeae</taxon>
        <taxon>Ficus</taxon>
    </lineage>
</organism>
<evidence type="ECO:0000256" key="2">
    <source>
        <dbReference type="ARBA" id="ARBA00006213"/>
    </source>
</evidence>
<evidence type="ECO:0000313" key="8">
    <source>
        <dbReference type="EMBL" id="GMN30520.1"/>
    </source>
</evidence>
<comment type="similarity">
    <text evidence="2">Belongs to the purine permeases (TC 2.A.7.14) family.</text>
</comment>
<feature type="transmembrane region" description="Helical" evidence="7">
    <location>
        <begin position="70"/>
        <end position="87"/>
    </location>
</feature>
<keyword evidence="4 7" id="KW-0812">Transmembrane</keyword>
<keyword evidence="9" id="KW-1185">Reference proteome</keyword>
<comment type="subcellular location">
    <subcellularLocation>
        <location evidence="1">Membrane</location>
        <topology evidence="1">Multi-pass membrane protein</topology>
    </subcellularLocation>
</comment>
<evidence type="ECO:0000256" key="4">
    <source>
        <dbReference type="ARBA" id="ARBA00022692"/>
    </source>
</evidence>
<dbReference type="PANTHER" id="PTHR31376:SF17">
    <property type="entry name" value="PURINE PERMEASE 21-RELATED"/>
    <property type="match status" value="1"/>
</dbReference>
<name>A0AA88CT15_FICCA</name>
<dbReference type="Proteomes" id="UP001187192">
    <property type="component" value="Unassembled WGS sequence"/>
</dbReference>
<evidence type="ECO:0000256" key="7">
    <source>
        <dbReference type="SAM" id="Phobius"/>
    </source>
</evidence>
<protein>
    <submittedName>
        <fullName evidence="8">Uncharacterized protein</fullName>
    </submittedName>
</protein>
<evidence type="ECO:0000313" key="9">
    <source>
        <dbReference type="Proteomes" id="UP001187192"/>
    </source>
</evidence>
<evidence type="ECO:0000256" key="1">
    <source>
        <dbReference type="ARBA" id="ARBA00004141"/>
    </source>
</evidence>
<dbReference type="PANTHER" id="PTHR31376">
    <property type="entry name" value="OS09G0467300 PROTEIN-RELATED"/>
    <property type="match status" value="1"/>
</dbReference>
<evidence type="ECO:0000256" key="5">
    <source>
        <dbReference type="ARBA" id="ARBA00022989"/>
    </source>
</evidence>
<feature type="transmembrane region" description="Helical" evidence="7">
    <location>
        <begin position="102"/>
        <end position="127"/>
    </location>
</feature>
<feature type="transmembrane region" description="Helical" evidence="7">
    <location>
        <begin position="18"/>
        <end position="39"/>
    </location>
</feature>
<dbReference type="InterPro" id="IPR037185">
    <property type="entry name" value="EmrE-like"/>
</dbReference>
<sequence>MITTTGNDPSVKVLPSSYLTLGLLIAGGCFLASVGLLYLPVSTFTLIYASQLGFTAVFSFFLNSQKFTPFILNSAVLLTASSALLVFHSDAADSAAASKGKYAIGFVCTVGASAGAGLLLASTEFFFRKVLKVMTVEAVLELIIGQSFVASCVTVVGLFATGEWKGLSGEFEEFALGKVSLFCNVTSALGLPLTY</sequence>
<dbReference type="InterPro" id="IPR030182">
    <property type="entry name" value="PUP_plant"/>
</dbReference>
<feature type="transmembrane region" description="Helical" evidence="7">
    <location>
        <begin position="139"/>
        <end position="160"/>
    </location>
</feature>